<dbReference type="RefSeq" id="WP_137107678.1">
    <property type="nucleotide sequence ID" value="NZ_JBHSLC010000081.1"/>
</dbReference>
<dbReference type="Proteomes" id="UP001596166">
    <property type="component" value="Unassembled WGS sequence"/>
</dbReference>
<protein>
    <submittedName>
        <fullName evidence="1">Uncharacterized protein</fullName>
    </submittedName>
</protein>
<reference evidence="2" key="1">
    <citation type="journal article" date="2019" name="Int. J. Syst. Evol. Microbiol.">
        <title>The Global Catalogue of Microorganisms (GCM) 10K type strain sequencing project: providing services to taxonomists for standard genome sequencing and annotation.</title>
        <authorList>
            <consortium name="The Broad Institute Genomics Platform"/>
            <consortium name="The Broad Institute Genome Sequencing Center for Infectious Disease"/>
            <person name="Wu L."/>
            <person name="Ma J."/>
        </authorList>
    </citation>
    <scope>NUCLEOTIDE SEQUENCE [LARGE SCALE GENOMIC DNA]</scope>
    <source>
        <strain evidence="2">CCUG 58760</strain>
    </source>
</reference>
<proteinExistence type="predicted"/>
<accession>A0ABW0GF06</accession>
<gene>
    <name evidence="1" type="ORF">ACFPMG_24480</name>
</gene>
<evidence type="ECO:0000313" key="2">
    <source>
        <dbReference type="Proteomes" id="UP001596166"/>
    </source>
</evidence>
<evidence type="ECO:0000313" key="1">
    <source>
        <dbReference type="EMBL" id="MFC5358148.1"/>
    </source>
</evidence>
<organism evidence="1 2">
    <name type="scientific">Azospirillum himalayense</name>
    <dbReference type="NCBI Taxonomy" id="654847"/>
    <lineage>
        <taxon>Bacteria</taxon>
        <taxon>Pseudomonadati</taxon>
        <taxon>Pseudomonadota</taxon>
        <taxon>Alphaproteobacteria</taxon>
        <taxon>Rhodospirillales</taxon>
        <taxon>Azospirillaceae</taxon>
        <taxon>Azospirillum</taxon>
    </lineage>
</organism>
<sequence>MTTAAAIPGRENALRAEAHAMEVQAERRGKDRAYSVRTVLLTRQLAQSLEHDAVAVAAGARLAEKAGTR</sequence>
<name>A0ABW0GF06_9PROT</name>
<dbReference type="EMBL" id="JBHSLC010000081">
    <property type="protein sequence ID" value="MFC5358148.1"/>
    <property type="molecule type" value="Genomic_DNA"/>
</dbReference>
<comment type="caution">
    <text evidence="1">The sequence shown here is derived from an EMBL/GenBank/DDBJ whole genome shotgun (WGS) entry which is preliminary data.</text>
</comment>
<keyword evidence="2" id="KW-1185">Reference proteome</keyword>